<dbReference type="NCBIfam" id="NF010297">
    <property type="entry name" value="PRK13737.1"/>
    <property type="match status" value="1"/>
</dbReference>
<accession>A0A1G5SDC8</accession>
<sequence length="337" mass="37002">MKSVSKKLFFALLLIGICNASHAATCTGRFANPITDICWSCIFPIRIAGISISSLEQEDTPNPEDIACACGNPPRAGIHVSFWEPVRRVDVVRDPFCLTSLGGISMNPGFDAPVASRNRRDGMDQASFYQVHWYVDPIIFFLQTILDNGCLENVGFDIAYLTELDPMWKDDELTALLTPEIFLFGNLPARAACAADCVAATAGFPNNLFFWCAGCQGSLHPLNGNIQAHIGSVQASSLMVNRIIAKLHRELLMWSAAGNNSVCGYTPQPVMDKTGYKYQMLYPVPQTLKIAGKCCQPLGRSTVLWGAGREFPIQGEDFSYQIFRKRNCCQGAIVLGE</sequence>
<dbReference type="InterPro" id="IPR009649">
    <property type="entry name" value="TraU"/>
</dbReference>
<dbReference type="EMBL" id="FMWO01000040">
    <property type="protein sequence ID" value="SCZ84987.1"/>
    <property type="molecule type" value="Genomic_DNA"/>
</dbReference>
<dbReference type="Proteomes" id="UP000198729">
    <property type="component" value="Unassembled WGS sequence"/>
</dbReference>
<protein>
    <submittedName>
        <fullName evidence="2">Protein TraU</fullName>
    </submittedName>
</protein>
<evidence type="ECO:0000313" key="2">
    <source>
        <dbReference type="EMBL" id="SCZ84987.1"/>
    </source>
</evidence>
<dbReference type="STRING" id="51642.NSMM_330007"/>
<dbReference type="Pfam" id="PF06834">
    <property type="entry name" value="TraU"/>
    <property type="match status" value="1"/>
</dbReference>
<feature type="chain" id="PRO_5011585405" evidence="1">
    <location>
        <begin position="24"/>
        <end position="337"/>
    </location>
</feature>
<keyword evidence="3" id="KW-1185">Reference proteome</keyword>
<organism evidence="2 3">
    <name type="scientific">Nitrosomonas mobilis</name>
    <dbReference type="NCBI Taxonomy" id="51642"/>
    <lineage>
        <taxon>Bacteria</taxon>
        <taxon>Pseudomonadati</taxon>
        <taxon>Pseudomonadota</taxon>
        <taxon>Betaproteobacteria</taxon>
        <taxon>Nitrosomonadales</taxon>
        <taxon>Nitrosomonadaceae</taxon>
        <taxon>Nitrosomonas</taxon>
    </lineage>
</organism>
<name>A0A1G5SDC8_9PROT</name>
<evidence type="ECO:0000256" key="1">
    <source>
        <dbReference type="SAM" id="SignalP"/>
    </source>
</evidence>
<dbReference type="AlphaFoldDB" id="A0A1G5SDC8"/>
<proteinExistence type="predicted"/>
<keyword evidence="1" id="KW-0732">Signal</keyword>
<dbReference type="OrthoDB" id="9788211at2"/>
<evidence type="ECO:0000313" key="3">
    <source>
        <dbReference type="Proteomes" id="UP000198729"/>
    </source>
</evidence>
<reference evidence="2 3" key="1">
    <citation type="submission" date="2016-10" db="EMBL/GenBank/DDBJ databases">
        <authorList>
            <person name="de Groot N.N."/>
        </authorList>
    </citation>
    <scope>NUCLEOTIDE SEQUENCE [LARGE SCALE GENOMIC DNA]</scope>
    <source>
        <strain evidence="2">1</strain>
    </source>
</reference>
<feature type="signal peptide" evidence="1">
    <location>
        <begin position="1"/>
        <end position="23"/>
    </location>
</feature>
<gene>
    <name evidence="2" type="primary">traU</name>
    <name evidence="2" type="ORF">NSMM_330007</name>
</gene>
<dbReference type="RefSeq" id="WP_090284898.1">
    <property type="nucleotide sequence ID" value="NZ_FMWO01000040.1"/>
</dbReference>